<evidence type="ECO:0000256" key="5">
    <source>
        <dbReference type="ARBA" id="ARBA00023004"/>
    </source>
</evidence>
<comment type="cofactor">
    <cofactor evidence="1">
        <name>L-ascorbate</name>
        <dbReference type="ChEBI" id="CHEBI:38290"/>
    </cofactor>
</comment>
<dbReference type="Pfam" id="PF13640">
    <property type="entry name" value="2OG-FeII_Oxy_3"/>
    <property type="match status" value="1"/>
</dbReference>
<dbReference type="PANTHER" id="PTHR10869:SF246">
    <property type="entry name" value="TRANSMEMBRANE PROLYL 4-HYDROXYLASE"/>
    <property type="match status" value="1"/>
</dbReference>
<evidence type="ECO:0000256" key="4">
    <source>
        <dbReference type="ARBA" id="ARBA00023002"/>
    </source>
</evidence>
<sequence>MKAKFIYENDFALCPELCEEIITLFESSPNKFDGLTLGGVQKKIKDTTDLIISKSHKWTDIYECLENELKYNLQKYKSLIHGKYADPIYNIIDDTLEITPFMVQRYVQNEGKYVYHNDFNIDYPKKLYRVITYLFYLNDVDEGGETEFFGGEIRIVPKKGKLILFPSSWTFPHCGKMPLSSNKYIIAGWIYAHWN</sequence>
<reference evidence="7" key="1">
    <citation type="journal article" date="2020" name="Nature">
        <title>Giant virus diversity and host interactions through global metagenomics.</title>
        <authorList>
            <person name="Schulz F."/>
            <person name="Roux S."/>
            <person name="Paez-Espino D."/>
            <person name="Jungbluth S."/>
            <person name="Walsh D.A."/>
            <person name="Denef V.J."/>
            <person name="McMahon K.D."/>
            <person name="Konstantinidis K.T."/>
            <person name="Eloe-Fadrosh E.A."/>
            <person name="Kyrpides N.C."/>
            <person name="Woyke T."/>
        </authorList>
    </citation>
    <scope>NUCLEOTIDE SEQUENCE</scope>
    <source>
        <strain evidence="7">GVMAG-M-3300010157-4</strain>
    </source>
</reference>
<evidence type="ECO:0000256" key="2">
    <source>
        <dbReference type="ARBA" id="ARBA00022723"/>
    </source>
</evidence>
<dbReference type="SMART" id="SM00702">
    <property type="entry name" value="P4Hc"/>
    <property type="match status" value="1"/>
</dbReference>
<keyword evidence="2" id="KW-0479">Metal-binding</keyword>
<organism evidence="7">
    <name type="scientific">viral metagenome</name>
    <dbReference type="NCBI Taxonomy" id="1070528"/>
    <lineage>
        <taxon>unclassified sequences</taxon>
        <taxon>metagenomes</taxon>
        <taxon>organismal metagenomes</taxon>
    </lineage>
</organism>
<dbReference type="InterPro" id="IPR006620">
    <property type="entry name" value="Pro_4_hyd_alph"/>
</dbReference>
<dbReference type="Gene3D" id="2.60.120.620">
    <property type="entry name" value="q2cbj1_9rhob like domain"/>
    <property type="match status" value="1"/>
</dbReference>
<dbReference type="GO" id="GO:0031418">
    <property type="term" value="F:L-ascorbic acid binding"/>
    <property type="evidence" value="ECO:0007669"/>
    <property type="project" value="InterPro"/>
</dbReference>
<evidence type="ECO:0000256" key="1">
    <source>
        <dbReference type="ARBA" id="ARBA00001961"/>
    </source>
</evidence>
<dbReference type="AlphaFoldDB" id="A0A6C0B6C0"/>
<dbReference type="GO" id="GO:0005506">
    <property type="term" value="F:iron ion binding"/>
    <property type="evidence" value="ECO:0007669"/>
    <property type="project" value="InterPro"/>
</dbReference>
<evidence type="ECO:0000313" key="7">
    <source>
        <dbReference type="EMBL" id="QHS87600.1"/>
    </source>
</evidence>
<keyword evidence="3" id="KW-0223">Dioxygenase</keyword>
<name>A0A6C0B6C0_9ZZZZ</name>
<evidence type="ECO:0000256" key="3">
    <source>
        <dbReference type="ARBA" id="ARBA00022964"/>
    </source>
</evidence>
<dbReference type="PROSITE" id="PS51471">
    <property type="entry name" value="FE2OG_OXY"/>
    <property type="match status" value="1"/>
</dbReference>
<dbReference type="InterPro" id="IPR045054">
    <property type="entry name" value="P4HA-like"/>
</dbReference>
<dbReference type="InterPro" id="IPR044862">
    <property type="entry name" value="Pro_4_hyd_alph_FE2OG_OXY"/>
</dbReference>
<dbReference type="PANTHER" id="PTHR10869">
    <property type="entry name" value="PROLYL 4-HYDROXYLASE ALPHA SUBUNIT"/>
    <property type="match status" value="1"/>
</dbReference>
<evidence type="ECO:0000259" key="6">
    <source>
        <dbReference type="PROSITE" id="PS51471"/>
    </source>
</evidence>
<keyword evidence="4" id="KW-0560">Oxidoreductase</keyword>
<dbReference type="GO" id="GO:0016705">
    <property type="term" value="F:oxidoreductase activity, acting on paired donors, with incorporation or reduction of molecular oxygen"/>
    <property type="evidence" value="ECO:0007669"/>
    <property type="project" value="InterPro"/>
</dbReference>
<dbReference type="EMBL" id="MN739083">
    <property type="protein sequence ID" value="QHS87600.1"/>
    <property type="molecule type" value="Genomic_DNA"/>
</dbReference>
<protein>
    <recommendedName>
        <fullName evidence="6">Fe2OG dioxygenase domain-containing protein</fullName>
    </recommendedName>
</protein>
<proteinExistence type="predicted"/>
<feature type="domain" description="Fe2OG dioxygenase" evidence="6">
    <location>
        <begin position="97"/>
        <end position="192"/>
    </location>
</feature>
<accession>A0A6C0B6C0</accession>
<dbReference type="InterPro" id="IPR005123">
    <property type="entry name" value="Oxoglu/Fe-dep_dioxygenase_dom"/>
</dbReference>
<dbReference type="GO" id="GO:0051213">
    <property type="term" value="F:dioxygenase activity"/>
    <property type="evidence" value="ECO:0007669"/>
    <property type="project" value="UniProtKB-KW"/>
</dbReference>
<keyword evidence="5" id="KW-0408">Iron</keyword>